<evidence type="ECO:0000313" key="1">
    <source>
        <dbReference type="EMBL" id="WGZ92309.1"/>
    </source>
</evidence>
<protein>
    <submittedName>
        <fullName evidence="1">Uncharacterized protein</fullName>
    </submittedName>
</protein>
<dbReference type="EMBL" id="CP124755">
    <property type="protein sequence ID" value="WGZ92309.1"/>
    <property type="molecule type" value="Genomic_DNA"/>
</dbReference>
<proteinExistence type="predicted"/>
<dbReference type="KEGG" id="tdu:QJT80_07435"/>
<dbReference type="Proteomes" id="UP001300672">
    <property type="component" value="Chromosome"/>
</dbReference>
<accession>A0AA95KG77</accession>
<name>A0AA95KG77_9GAMM</name>
<gene>
    <name evidence="1" type="ORF">QJT80_07435</name>
</gene>
<reference evidence="1" key="1">
    <citation type="journal article" date="2023" name="Int. J. Mol. Sci.">
        <title>Metagenomics Revealed a New Genus 'Candidatus Thiocaldithrix dubininis' gen. nov., sp. nov. and a New Species 'Candidatus Thiothrix putei' sp. nov. in the Family Thiotrichaceae, Some Members of Which Have Traits of Both Na+- and H+-Motive Energetics.</title>
        <authorList>
            <person name="Ravin N.V."/>
            <person name="Muntyan M.S."/>
            <person name="Smolyakov D.D."/>
            <person name="Rudenko T.S."/>
            <person name="Beletsky A.V."/>
            <person name="Mardanov A.V."/>
            <person name="Grabovich M.Y."/>
        </authorList>
    </citation>
    <scope>NUCLEOTIDE SEQUENCE</scope>
    <source>
        <strain evidence="1">GKL-01</strain>
    </source>
</reference>
<dbReference type="AlphaFoldDB" id="A0AA95KG77"/>
<sequence>MFATNWLAKLIRHLQVESSNGFVSNHSPQIYTLRLQHVDDPFNAELLWQHHTALGDQIQGEDQGQWQRDWRLYAALQRYAAPDANSKDNKTGRILTKKQYFTDVIIWIPQSLWKTRVQEERGQPCERLIENLEQFHYDAFKQTLWKGRRPRYCVMPADDLGVGEVVCQFGTDIFLPSADDEPIRYLAIYDDLGNEYTLPPLLFYQDGRLKQRAAAWYQEQHALQLSANPHLTRPPLPCWLPEHAEHSIRLRPAQTEAPTTAIEALHLEATLAGLSPNNMLRRGEQELTFTVANKTLRIVIQPVSLEKTKPSEPMVANQGTIFPIFATPTLVVQGIVLGALTDAITRLPQAAGWQLFLDEHGHIAGQATQALEARLSQTPDDKLVYWQAAEQVLPLVDSTQTHTLGSSVYHFEDFSLVSGRAQDWVLELPNPEIIPLSASTADQPQIYRIGRAPQANSQHGEAAIALTLLDLAGSIFRWQGQTPVPYPNLSLGQTLSAEQAELMLEDGKLWVSQLSRNIPTVLLDQNGQIKKHLAAGTRAKGVLEAGEFLWIGPYVLRFDDPKASA</sequence>
<reference evidence="1" key="2">
    <citation type="submission" date="2023-04" db="EMBL/GenBank/DDBJ databases">
        <authorList>
            <person name="Beletskiy A.V."/>
            <person name="Mardanov A.V."/>
            <person name="Ravin N.V."/>
        </authorList>
    </citation>
    <scope>NUCLEOTIDE SEQUENCE</scope>
    <source>
        <strain evidence="1">GKL-01</strain>
    </source>
</reference>
<organism evidence="1">
    <name type="scientific">Candidatus Thiocaldithrix dubininis</name>
    <dbReference type="NCBI Taxonomy" id="3080823"/>
    <lineage>
        <taxon>Bacteria</taxon>
        <taxon>Pseudomonadati</taxon>
        <taxon>Pseudomonadota</taxon>
        <taxon>Gammaproteobacteria</taxon>
        <taxon>Thiotrichales</taxon>
        <taxon>Thiotrichaceae</taxon>
        <taxon>Candidatus Thiocaldithrix</taxon>
    </lineage>
</organism>